<dbReference type="Pfam" id="PF06866">
    <property type="entry name" value="DUF1256"/>
    <property type="match status" value="1"/>
</dbReference>
<dbReference type="EMBL" id="CP016786">
    <property type="protein sequence ID" value="ASW44407.1"/>
    <property type="molecule type" value="Genomic_DNA"/>
</dbReference>
<organism evidence="1 2">
    <name type="scientific">Clostridium isatidis</name>
    <dbReference type="NCBI Taxonomy" id="182773"/>
    <lineage>
        <taxon>Bacteria</taxon>
        <taxon>Bacillati</taxon>
        <taxon>Bacillota</taxon>
        <taxon>Clostridia</taxon>
        <taxon>Eubacteriales</taxon>
        <taxon>Clostridiaceae</taxon>
        <taxon>Clostridium</taxon>
    </lineage>
</organism>
<evidence type="ECO:0000313" key="2">
    <source>
        <dbReference type="Proteomes" id="UP000264883"/>
    </source>
</evidence>
<accession>A0A343JFU9</accession>
<keyword evidence="1" id="KW-0645">Protease</keyword>
<dbReference type="GO" id="GO:0006508">
    <property type="term" value="P:proteolysis"/>
    <property type="evidence" value="ECO:0007669"/>
    <property type="project" value="UniProtKB-KW"/>
</dbReference>
<dbReference type="Proteomes" id="UP000264883">
    <property type="component" value="Chromosome"/>
</dbReference>
<keyword evidence="2" id="KW-1185">Reference proteome</keyword>
<evidence type="ECO:0000313" key="1">
    <source>
        <dbReference type="EMBL" id="ASW44407.1"/>
    </source>
</evidence>
<dbReference type="OrthoDB" id="9815953at2"/>
<dbReference type="NCBIfam" id="TIGR02841">
    <property type="entry name" value="spore_YyaC"/>
    <property type="match status" value="1"/>
</dbReference>
<name>A0A343JFU9_9CLOT</name>
<dbReference type="InterPro" id="IPR009665">
    <property type="entry name" value="YyaC"/>
</dbReference>
<reference evidence="1 2" key="1">
    <citation type="submission" date="2016-08" db="EMBL/GenBank/DDBJ databases">
        <title>Complete Genome Sequence Of The Indigo Reducing Clostridium isatidis DSM15098.</title>
        <authorList>
            <person name="Little G.T."/>
            <person name="Minton N.P."/>
        </authorList>
    </citation>
    <scope>NUCLEOTIDE SEQUENCE [LARGE SCALE GENOMIC DNA]</scope>
    <source>
        <strain evidence="1 2">DSM 15098</strain>
    </source>
</reference>
<sequence>MDTNFSVDSFMPNTYLDIKNFLLKNLNDVLLSDREIIFLCIGTDRCTGDSLGPLVGHKLKPLIPKNKFYVYGTLENPVHSRNLVSILDKIYSNFSNPYIIAIDACLGKINNIGKIFIENKPLSPGLALNKDLPKVGDLSITGIVNISGSFEFLVLQNTRLYVVMNLAEVIYKGILHFALSASRLNTKKTLSNI</sequence>
<gene>
    <name evidence="1" type="ORF">BEN51_13550</name>
</gene>
<dbReference type="SUPFAM" id="SSF53163">
    <property type="entry name" value="HybD-like"/>
    <property type="match status" value="1"/>
</dbReference>
<dbReference type="RefSeq" id="WP_119866532.1">
    <property type="nucleotide sequence ID" value="NZ_CP016786.1"/>
</dbReference>
<dbReference type="AlphaFoldDB" id="A0A343JFU9"/>
<keyword evidence="1" id="KW-0378">Hydrolase</keyword>
<proteinExistence type="predicted"/>
<protein>
    <submittedName>
        <fullName evidence="1">Spore protease YyaC</fullName>
    </submittedName>
</protein>
<dbReference type="InterPro" id="IPR023430">
    <property type="entry name" value="Pept_HybD-like_dom_sf"/>
</dbReference>
<dbReference type="GO" id="GO:0008233">
    <property type="term" value="F:peptidase activity"/>
    <property type="evidence" value="ECO:0007669"/>
    <property type="project" value="UniProtKB-KW"/>
</dbReference>
<dbReference type="KEGG" id="cia:BEN51_13550"/>